<dbReference type="STRING" id="329884.A0A4U0X815"/>
<organism evidence="2 3">
    <name type="scientific">Friedmanniomyces simplex</name>
    <dbReference type="NCBI Taxonomy" id="329884"/>
    <lineage>
        <taxon>Eukaryota</taxon>
        <taxon>Fungi</taxon>
        <taxon>Dikarya</taxon>
        <taxon>Ascomycota</taxon>
        <taxon>Pezizomycotina</taxon>
        <taxon>Dothideomycetes</taxon>
        <taxon>Dothideomycetidae</taxon>
        <taxon>Mycosphaerellales</taxon>
        <taxon>Teratosphaeriaceae</taxon>
        <taxon>Friedmanniomyces</taxon>
    </lineage>
</organism>
<comment type="caution">
    <text evidence="2">The sequence shown here is derived from an EMBL/GenBank/DDBJ whole genome shotgun (WGS) entry which is preliminary data.</text>
</comment>
<dbReference type="Proteomes" id="UP000309340">
    <property type="component" value="Unassembled WGS sequence"/>
</dbReference>
<feature type="region of interest" description="Disordered" evidence="1">
    <location>
        <begin position="1"/>
        <end position="77"/>
    </location>
</feature>
<accession>A0A4U0X815</accession>
<reference evidence="2 3" key="1">
    <citation type="submission" date="2017-03" db="EMBL/GenBank/DDBJ databases">
        <title>Genomes of endolithic fungi from Antarctica.</title>
        <authorList>
            <person name="Coleine C."/>
            <person name="Masonjones S."/>
            <person name="Stajich J.E."/>
        </authorList>
    </citation>
    <scope>NUCLEOTIDE SEQUENCE [LARGE SCALE GENOMIC DNA]</scope>
    <source>
        <strain evidence="2 3">CCFEE 5184</strain>
    </source>
</reference>
<feature type="region of interest" description="Disordered" evidence="1">
    <location>
        <begin position="126"/>
        <end position="149"/>
    </location>
</feature>
<gene>
    <name evidence="2" type="ORF">B0A55_06493</name>
</gene>
<protein>
    <submittedName>
        <fullName evidence="2">Uncharacterized protein</fullName>
    </submittedName>
</protein>
<dbReference type="Pfam" id="PF21121">
    <property type="entry name" value="Nup49_C"/>
    <property type="match status" value="1"/>
</dbReference>
<evidence type="ECO:0000313" key="2">
    <source>
        <dbReference type="EMBL" id="TKA72692.1"/>
    </source>
</evidence>
<dbReference type="AlphaFoldDB" id="A0A4U0X815"/>
<feature type="compositionally biased region" description="Polar residues" evidence="1">
    <location>
        <begin position="24"/>
        <end position="34"/>
    </location>
</feature>
<proteinExistence type="predicted"/>
<dbReference type="OrthoDB" id="3919748at2759"/>
<evidence type="ECO:0000313" key="3">
    <source>
        <dbReference type="Proteomes" id="UP000309340"/>
    </source>
</evidence>
<evidence type="ECO:0000256" key="1">
    <source>
        <dbReference type="SAM" id="MobiDB-lite"/>
    </source>
</evidence>
<sequence length="364" mass="37623">MPNLSGQAEAVKPAASRPSMVRAATTSAQLSTAKPTPLLSRPLMSRPTTTLKTPTALRPSLSQRTSTASNPPTRPSLLRRATDLLELNPSTSYAHRHAPATPSHWTEHAHREPLLRVWDTVHAAATAASSSPSSSSSSSAAKDPTPSSSLTAQVLETEKQMLLEFAELGEGEVVLGTEWVEYKLGLCLRRPFCTAERMGRFEVLAASAGERGNWGPWGNGHGGGDGEGEEGYDTDLIGNYFLPMVASLQSTLDKYTANLADIEGHMGGMEASAVAQAQRLAARRAGVSGGSVGGGAGGAGGLGGSEETVRELAETLTGFEQSLLGVAGVVGECREGVEGLVLGKLGGRVGAGAGASGGTARRPW</sequence>
<keyword evidence="3" id="KW-1185">Reference proteome</keyword>
<name>A0A4U0X815_9PEZI</name>
<feature type="compositionally biased region" description="Polar residues" evidence="1">
    <location>
        <begin position="60"/>
        <end position="71"/>
    </location>
</feature>
<dbReference type="EMBL" id="NAJQ01000298">
    <property type="protein sequence ID" value="TKA72692.1"/>
    <property type="molecule type" value="Genomic_DNA"/>
</dbReference>